<dbReference type="GO" id="GO:0003924">
    <property type="term" value="F:GTPase activity"/>
    <property type="evidence" value="ECO:0007669"/>
    <property type="project" value="InterPro"/>
</dbReference>
<feature type="binding site" evidence="9">
    <location>
        <begin position="99"/>
        <end position="104"/>
    </location>
    <ligand>
        <name>GTP</name>
        <dbReference type="ChEBI" id="CHEBI:37565"/>
    </ligand>
</feature>
<dbReference type="PRINTS" id="PR00318">
    <property type="entry name" value="GPROTEINA"/>
</dbReference>
<dbReference type="GO" id="GO:0046872">
    <property type="term" value="F:metal ion binding"/>
    <property type="evidence" value="ECO:0007669"/>
    <property type="project" value="UniProtKB-KW"/>
</dbReference>
<evidence type="ECO:0000256" key="1">
    <source>
        <dbReference type="ARBA" id="ARBA00011356"/>
    </source>
</evidence>
<dbReference type="PANTHER" id="PTHR10218">
    <property type="entry name" value="GTP-BINDING PROTEIN ALPHA SUBUNIT"/>
    <property type="match status" value="1"/>
</dbReference>
<dbReference type="InterPro" id="IPR027417">
    <property type="entry name" value="P-loop_NTPase"/>
</dbReference>
<evidence type="ECO:0000313" key="13">
    <source>
        <dbReference type="Proteomes" id="UP000659654"/>
    </source>
</evidence>
<evidence type="ECO:0000256" key="10">
    <source>
        <dbReference type="PIRSR" id="PIRSR601019-2"/>
    </source>
</evidence>
<evidence type="ECO:0000256" key="3">
    <source>
        <dbReference type="ARBA" id="ARBA00022723"/>
    </source>
</evidence>
<name>A0A7I8X7Z6_BURXY</name>
<feature type="compositionally biased region" description="Polar residues" evidence="11">
    <location>
        <begin position="55"/>
        <end position="65"/>
    </location>
</feature>
<dbReference type="PROSITE" id="PS51882">
    <property type="entry name" value="G_ALPHA"/>
    <property type="match status" value="1"/>
</dbReference>
<organism evidence="12 13">
    <name type="scientific">Bursaphelenchus xylophilus</name>
    <name type="common">Pinewood nematode worm</name>
    <name type="synonym">Aphelenchoides xylophilus</name>
    <dbReference type="NCBI Taxonomy" id="6326"/>
    <lineage>
        <taxon>Eukaryota</taxon>
        <taxon>Metazoa</taxon>
        <taxon>Ecdysozoa</taxon>
        <taxon>Nematoda</taxon>
        <taxon>Chromadorea</taxon>
        <taxon>Rhabditida</taxon>
        <taxon>Tylenchina</taxon>
        <taxon>Tylenchomorpha</taxon>
        <taxon>Aphelenchoidea</taxon>
        <taxon>Aphelenchoididae</taxon>
        <taxon>Bursaphelenchus</taxon>
    </lineage>
</organism>
<evidence type="ECO:0000256" key="6">
    <source>
        <dbReference type="ARBA" id="ARBA00023139"/>
    </source>
</evidence>
<sequence length="396" mass="45315">MGLVCSKGAKKPGQISPVNTDANDNVGPDKQPLKDPENGQQNDEDKENQERPASRSKSPAPQNEIRNAAGGGNTNQEADGGGNAVAAKAIKIGFLGTCESGKSTICQQARLLVKETPHEMELRHRPAYIRDLLFTAMRLLLVHTRKIGYTIPVESQKYVDLIENNEDSPGFLIRKEEKEAFEKLWQEEVIQNAYIRRAEVNMNDSVKYFFDNIHRFSSLNFVPTQEDLIMLYVPTVGVNQTNLEYNNQDFLIYDFSGRLMERKRWLSLYDTFDALFYSIAISEFDQRFEDSQGKHSKLVHALDLFEQVCNEDKVKNVPIHVFLNEIDIFGEKLERLELKAYFTDYNGSTEKEAVQFFVDYCLEKSKNRPGKVFVYPTIAINTKKTQKVLTDIFKKL</sequence>
<reference evidence="12" key="1">
    <citation type="submission" date="2020-09" db="EMBL/GenBank/DDBJ databases">
        <authorList>
            <person name="Kikuchi T."/>
        </authorList>
    </citation>
    <scope>NUCLEOTIDE SEQUENCE</scope>
    <source>
        <strain evidence="12">Ka4C1</strain>
    </source>
</reference>
<evidence type="ECO:0000256" key="5">
    <source>
        <dbReference type="ARBA" id="ARBA00023134"/>
    </source>
</evidence>
<dbReference type="OrthoDB" id="5817230at2759"/>
<dbReference type="EMBL" id="CAJFDI010000005">
    <property type="protein sequence ID" value="CAD5232974.1"/>
    <property type="molecule type" value="Genomic_DNA"/>
</dbReference>
<evidence type="ECO:0000256" key="7">
    <source>
        <dbReference type="ARBA" id="ARBA00023224"/>
    </source>
</evidence>
<dbReference type="GO" id="GO:0031683">
    <property type="term" value="F:G-protein beta/gamma-subunit complex binding"/>
    <property type="evidence" value="ECO:0007669"/>
    <property type="project" value="InterPro"/>
</dbReference>
<dbReference type="EMBL" id="CAJFCV020000005">
    <property type="protein sequence ID" value="CAG9126251.1"/>
    <property type="molecule type" value="Genomic_DNA"/>
</dbReference>
<protein>
    <submittedName>
        <fullName evidence="12">(pine wood nematode) hypothetical protein</fullName>
    </submittedName>
</protein>
<evidence type="ECO:0000313" key="12">
    <source>
        <dbReference type="EMBL" id="CAD5232974.1"/>
    </source>
</evidence>
<dbReference type="Proteomes" id="UP000582659">
    <property type="component" value="Unassembled WGS sequence"/>
</dbReference>
<dbReference type="Proteomes" id="UP000659654">
    <property type="component" value="Unassembled WGS sequence"/>
</dbReference>
<dbReference type="Pfam" id="PF00503">
    <property type="entry name" value="G-alpha"/>
    <property type="match status" value="1"/>
</dbReference>
<feature type="binding site" evidence="10">
    <location>
        <position position="235"/>
    </location>
    <ligand>
        <name>Mg(2+)</name>
        <dbReference type="ChEBI" id="CHEBI:18420"/>
    </ligand>
</feature>
<dbReference type="Gene3D" id="1.10.400.10">
    <property type="entry name" value="GI Alpha 1, domain 2-like"/>
    <property type="match status" value="1"/>
</dbReference>
<feature type="binding site" evidence="9">
    <location>
        <position position="379"/>
    </location>
    <ligand>
        <name>GTP</name>
        <dbReference type="ChEBI" id="CHEBI:37565"/>
    </ligand>
</feature>
<feature type="binding site" evidence="9">
    <location>
        <begin position="204"/>
        <end position="205"/>
    </location>
    <ligand>
        <name>GTP</name>
        <dbReference type="ChEBI" id="CHEBI:37565"/>
    </ligand>
</feature>
<evidence type="ECO:0000256" key="8">
    <source>
        <dbReference type="ARBA" id="ARBA00023288"/>
    </source>
</evidence>
<feature type="region of interest" description="Disordered" evidence="11">
    <location>
        <begin position="1"/>
        <end position="80"/>
    </location>
</feature>
<keyword evidence="5 9" id="KW-0342">GTP-binding</keyword>
<comment type="subunit">
    <text evidence="1">G proteins are composed of 3 units; alpha, beta and gamma. The alpha chain contains the guanine nucleotide binding site.</text>
</comment>
<dbReference type="GO" id="GO:0005525">
    <property type="term" value="F:GTP binding"/>
    <property type="evidence" value="ECO:0007669"/>
    <property type="project" value="UniProtKB-KW"/>
</dbReference>
<dbReference type="FunFam" id="3.40.50.300:FF:000692">
    <property type="entry name" value="Guanine nucleotide-binding protein subunit alpha"/>
    <property type="match status" value="1"/>
</dbReference>
<dbReference type="GO" id="GO:0005737">
    <property type="term" value="C:cytoplasm"/>
    <property type="evidence" value="ECO:0007669"/>
    <property type="project" value="TreeGrafter"/>
</dbReference>
<evidence type="ECO:0000256" key="4">
    <source>
        <dbReference type="ARBA" id="ARBA00022741"/>
    </source>
</evidence>
<feature type="binding site" evidence="9">
    <location>
        <begin position="324"/>
        <end position="327"/>
    </location>
    <ligand>
        <name>GTP</name>
        <dbReference type="ChEBI" id="CHEBI:37565"/>
    </ligand>
</feature>
<keyword evidence="6" id="KW-0564">Palmitate</keyword>
<dbReference type="SMR" id="A0A7I8X7Z6"/>
<dbReference type="GO" id="GO:0001664">
    <property type="term" value="F:G protein-coupled receptor binding"/>
    <property type="evidence" value="ECO:0007669"/>
    <property type="project" value="TreeGrafter"/>
</dbReference>
<keyword evidence="10" id="KW-0460">Magnesium</keyword>
<keyword evidence="7" id="KW-0807">Transducer</keyword>
<keyword evidence="4 9" id="KW-0547">Nucleotide-binding</keyword>
<comment type="caution">
    <text evidence="12">The sequence shown here is derived from an EMBL/GenBank/DDBJ whole genome shotgun (WGS) entry which is preliminary data.</text>
</comment>
<dbReference type="GO" id="GO:0007188">
    <property type="term" value="P:adenylate cyclase-modulating G protein-coupled receptor signaling pathway"/>
    <property type="evidence" value="ECO:0007669"/>
    <property type="project" value="TreeGrafter"/>
</dbReference>
<keyword evidence="8" id="KW-0449">Lipoprotein</keyword>
<keyword evidence="13" id="KW-1185">Reference proteome</keyword>
<accession>A0A7I8X7Z6</accession>
<dbReference type="GO" id="GO:0005834">
    <property type="term" value="C:heterotrimeric G-protein complex"/>
    <property type="evidence" value="ECO:0007669"/>
    <property type="project" value="TreeGrafter"/>
</dbReference>
<dbReference type="SMART" id="SM00275">
    <property type="entry name" value="G_alpha"/>
    <property type="match status" value="1"/>
</dbReference>
<evidence type="ECO:0000256" key="2">
    <source>
        <dbReference type="ARBA" id="ARBA00022707"/>
    </source>
</evidence>
<evidence type="ECO:0000256" key="11">
    <source>
        <dbReference type="SAM" id="MobiDB-lite"/>
    </source>
</evidence>
<dbReference type="InterPro" id="IPR001019">
    <property type="entry name" value="Gprotein_alpha_su"/>
</dbReference>
<proteinExistence type="predicted"/>
<dbReference type="SUPFAM" id="SSF52540">
    <property type="entry name" value="P-loop containing nucleoside triphosphate hydrolases"/>
    <property type="match status" value="1"/>
</dbReference>
<dbReference type="SUPFAM" id="SSF47895">
    <property type="entry name" value="Transducin (alpha subunit), insertion domain"/>
    <property type="match status" value="1"/>
</dbReference>
<dbReference type="AlphaFoldDB" id="A0A7I8X7Z6"/>
<dbReference type="InterPro" id="IPR011025">
    <property type="entry name" value="GproteinA_insert"/>
</dbReference>
<keyword evidence="2" id="KW-0519">Myristate</keyword>
<keyword evidence="3 10" id="KW-0479">Metal-binding</keyword>
<evidence type="ECO:0000256" key="9">
    <source>
        <dbReference type="PIRSR" id="PIRSR601019-1"/>
    </source>
</evidence>
<feature type="binding site" evidence="10">
    <location>
        <position position="103"/>
    </location>
    <ligand>
        <name>Mg(2+)</name>
        <dbReference type="ChEBI" id="CHEBI:18420"/>
    </ligand>
</feature>
<feature type="compositionally biased region" description="Gly residues" evidence="11">
    <location>
        <begin position="69"/>
        <end position="80"/>
    </location>
</feature>
<gene>
    <name evidence="12" type="ORF">BXYJ_LOCUS13065</name>
</gene>
<dbReference type="Gene3D" id="3.40.50.300">
    <property type="entry name" value="P-loop containing nucleotide triphosphate hydrolases"/>
    <property type="match status" value="1"/>
</dbReference>
<dbReference type="PANTHER" id="PTHR10218:SF210">
    <property type="entry name" value="GUANINE NUCLEOTIDE-BINDING PROTEIN ALPHA-13 SUBUNIT"/>
    <property type="match status" value="1"/>
</dbReference>